<reference evidence="2" key="1">
    <citation type="submission" date="2014-06" db="EMBL/GenBank/DDBJ databases">
        <authorList>
            <person name="Aslett M."/>
            <person name="De Silva N."/>
        </authorList>
    </citation>
    <scope>NUCLEOTIDE SEQUENCE [LARGE SCALE GENOMIC DNA]</scope>
    <source>
        <strain evidence="2">Bond</strain>
    </source>
</reference>
<keyword evidence="2" id="KW-1185">Reference proteome</keyword>
<evidence type="ECO:0000313" key="2">
    <source>
        <dbReference type="Proteomes" id="UP000033188"/>
    </source>
</evidence>
<dbReference type="GeneID" id="24563967"/>
<dbReference type="RefSeq" id="XP_012767612.1">
    <property type="nucleotide sequence ID" value="XM_012912158.1"/>
</dbReference>
<organism evidence="1 2">
    <name type="scientific">Babesia bigemina</name>
    <dbReference type="NCBI Taxonomy" id="5866"/>
    <lineage>
        <taxon>Eukaryota</taxon>
        <taxon>Sar</taxon>
        <taxon>Alveolata</taxon>
        <taxon>Apicomplexa</taxon>
        <taxon>Aconoidasida</taxon>
        <taxon>Piroplasmida</taxon>
        <taxon>Babesiidae</taxon>
        <taxon>Babesia</taxon>
    </lineage>
</organism>
<dbReference type="AlphaFoldDB" id="A0A061D3X7"/>
<dbReference type="VEuPathDB" id="PiroplasmaDB:BBBOND_0205840"/>
<gene>
    <name evidence="1" type="ORF">BBBOND_0205840</name>
</gene>
<accession>A0A061D3X7</accession>
<protein>
    <submittedName>
        <fullName evidence="1">Uncharacterized protein</fullName>
    </submittedName>
</protein>
<name>A0A061D3X7_BABBI</name>
<dbReference type="EMBL" id="LK391708">
    <property type="protein sequence ID" value="CDR95426.1"/>
    <property type="molecule type" value="Genomic_DNA"/>
</dbReference>
<proteinExistence type="predicted"/>
<sequence length="179" mass="20633">MRYVVGNRWLGNTFGHTHLNKESGPITLEIQRVALDYVVSREPHKHMANQSQSCNYMCHLRDISRTPDSVKQDAQPVYDPLDAVYLLRRDSCHNIDSDASGENRRNDYVTLIRDGLTSPPRDYNAQNLPYIISLFACLTKARALMAYMLVDVDKLWGVMNTEQFMLCHTTRNPSYDFNC</sequence>
<evidence type="ECO:0000313" key="1">
    <source>
        <dbReference type="EMBL" id="CDR95426.1"/>
    </source>
</evidence>
<dbReference type="KEGG" id="bbig:BBBOND_0205840"/>
<dbReference type="Proteomes" id="UP000033188">
    <property type="component" value="Chromosome 2"/>
</dbReference>